<comment type="subcellular location">
    <subcellularLocation>
        <location evidence="1">Secreted</location>
        <location evidence="1">Extracellular space</location>
    </subcellularLocation>
</comment>
<dbReference type="PANTHER" id="PTHR33599:SF20">
    <property type="entry name" value="PROTEIN IDA"/>
    <property type="match status" value="1"/>
</dbReference>
<feature type="region of interest" description="Disordered" evidence="4">
    <location>
        <begin position="58"/>
        <end position="77"/>
    </location>
</feature>
<dbReference type="GO" id="GO:0010227">
    <property type="term" value="P:floral organ abscission"/>
    <property type="evidence" value="ECO:0007669"/>
    <property type="project" value="InterPro"/>
</dbReference>
<dbReference type="AlphaFoldDB" id="A0A2G9FZR1"/>
<accession>A0A2G9FZR1</accession>
<protein>
    <submittedName>
        <fullName evidence="6">Uncharacterized protein</fullName>
    </submittedName>
</protein>
<evidence type="ECO:0000313" key="7">
    <source>
        <dbReference type="Proteomes" id="UP000231279"/>
    </source>
</evidence>
<evidence type="ECO:0000256" key="1">
    <source>
        <dbReference type="ARBA" id="ARBA00004239"/>
    </source>
</evidence>
<dbReference type="GO" id="GO:0005576">
    <property type="term" value="C:extracellular region"/>
    <property type="evidence" value="ECO:0007669"/>
    <property type="project" value="UniProtKB-SubCell"/>
</dbReference>
<feature type="chain" id="PRO_5013694927" evidence="5">
    <location>
        <begin position="26"/>
        <end position="77"/>
    </location>
</feature>
<dbReference type="EMBL" id="NKXS01008284">
    <property type="protein sequence ID" value="PIM98563.1"/>
    <property type="molecule type" value="Genomic_DNA"/>
</dbReference>
<sequence>MGKKPQILLIFLMFLIICTCDHASCARHTQFFKVKPLIRNTPNSTYFGFLPKGVPIPPSGPSRRHNGFGVESGVGLP</sequence>
<evidence type="ECO:0000256" key="2">
    <source>
        <dbReference type="ARBA" id="ARBA00022525"/>
    </source>
</evidence>
<dbReference type="Proteomes" id="UP000231279">
    <property type="component" value="Unassembled WGS sequence"/>
</dbReference>
<organism evidence="6 7">
    <name type="scientific">Handroanthus impetiginosus</name>
    <dbReference type="NCBI Taxonomy" id="429701"/>
    <lineage>
        <taxon>Eukaryota</taxon>
        <taxon>Viridiplantae</taxon>
        <taxon>Streptophyta</taxon>
        <taxon>Embryophyta</taxon>
        <taxon>Tracheophyta</taxon>
        <taxon>Spermatophyta</taxon>
        <taxon>Magnoliopsida</taxon>
        <taxon>eudicotyledons</taxon>
        <taxon>Gunneridae</taxon>
        <taxon>Pentapetalae</taxon>
        <taxon>asterids</taxon>
        <taxon>lamiids</taxon>
        <taxon>Lamiales</taxon>
        <taxon>Bignoniaceae</taxon>
        <taxon>Crescentiina</taxon>
        <taxon>Tabebuia alliance</taxon>
        <taxon>Handroanthus</taxon>
    </lineage>
</organism>
<keyword evidence="2" id="KW-0964">Secreted</keyword>
<dbReference type="InterPro" id="IPR039639">
    <property type="entry name" value="IDA-like"/>
</dbReference>
<evidence type="ECO:0000313" key="6">
    <source>
        <dbReference type="EMBL" id="PIM98563.1"/>
    </source>
</evidence>
<dbReference type="PANTHER" id="PTHR33599">
    <property type="entry name" value="PROTEIN IDA-LIKE 5"/>
    <property type="match status" value="1"/>
</dbReference>
<proteinExistence type="predicted"/>
<dbReference type="OrthoDB" id="1935957at2759"/>
<dbReference type="STRING" id="429701.A0A2G9FZR1"/>
<evidence type="ECO:0000256" key="3">
    <source>
        <dbReference type="ARBA" id="ARBA00022729"/>
    </source>
</evidence>
<keyword evidence="7" id="KW-1185">Reference proteome</keyword>
<name>A0A2G9FZR1_9LAMI</name>
<feature type="signal peptide" evidence="5">
    <location>
        <begin position="1"/>
        <end position="25"/>
    </location>
</feature>
<gene>
    <name evidence="6" type="ORF">CDL12_28952</name>
</gene>
<evidence type="ECO:0000256" key="5">
    <source>
        <dbReference type="SAM" id="SignalP"/>
    </source>
</evidence>
<keyword evidence="3 5" id="KW-0732">Signal</keyword>
<comment type="caution">
    <text evidence="6">The sequence shown here is derived from an EMBL/GenBank/DDBJ whole genome shotgun (WGS) entry which is preliminary data.</text>
</comment>
<evidence type="ECO:0000256" key="4">
    <source>
        <dbReference type="SAM" id="MobiDB-lite"/>
    </source>
</evidence>
<reference evidence="7" key="1">
    <citation type="journal article" date="2018" name="Gigascience">
        <title>Genome assembly of the Pink Ipe (Handroanthus impetiginosus, Bignoniaceae), a highly valued, ecologically keystone Neotropical timber forest tree.</title>
        <authorList>
            <person name="Silva-Junior O.B."/>
            <person name="Grattapaglia D."/>
            <person name="Novaes E."/>
            <person name="Collevatti R.G."/>
        </authorList>
    </citation>
    <scope>NUCLEOTIDE SEQUENCE [LARGE SCALE GENOMIC DNA]</scope>
    <source>
        <strain evidence="7">cv. UFG-1</strain>
    </source>
</reference>